<comment type="caution">
    <text evidence="1">The sequence shown here is derived from an EMBL/GenBank/DDBJ whole genome shotgun (WGS) entry which is preliminary data.</text>
</comment>
<protein>
    <submittedName>
        <fullName evidence="1">Uncharacterized protein</fullName>
    </submittedName>
</protein>
<proteinExistence type="predicted"/>
<accession>A0ABX4BQ38</accession>
<dbReference type="Proteomes" id="UP000198382">
    <property type="component" value="Unassembled WGS sequence"/>
</dbReference>
<reference evidence="1 2" key="1">
    <citation type="submission" date="2016-11" db="EMBL/GenBank/DDBJ databases">
        <title>Whole genomes of Flavobacteriaceae.</title>
        <authorList>
            <person name="Stine C."/>
            <person name="Li C."/>
            <person name="Tadesse D."/>
        </authorList>
    </citation>
    <scope>NUCLEOTIDE SEQUENCE [LARGE SCALE GENOMIC DNA]</scope>
    <source>
        <strain evidence="1 2">DSM 15937</strain>
    </source>
</reference>
<dbReference type="EMBL" id="MUGV01000020">
    <property type="protein sequence ID" value="OXA78619.1"/>
    <property type="molecule type" value="Genomic_DNA"/>
</dbReference>
<sequence>MNRTHEPTENQVMNYLSIYMDDSRLSVWHLAILMAILSLGYRQGEEKIIKVSRSKIMALSHINTIPTYHKYFKQLQIFGYIIYRPSYHPGYKSEIELHENRLSQEL</sequence>
<gene>
    <name evidence="1" type="ORF">B0A65_12865</name>
</gene>
<evidence type="ECO:0000313" key="1">
    <source>
        <dbReference type="EMBL" id="OXA78619.1"/>
    </source>
</evidence>
<evidence type="ECO:0000313" key="2">
    <source>
        <dbReference type="Proteomes" id="UP000198382"/>
    </source>
</evidence>
<name>A0ABX4BQ38_FLAFR</name>
<keyword evidence="2" id="KW-1185">Reference proteome</keyword>
<organism evidence="1 2">
    <name type="scientific">Flavobacterium frigidimaris</name>
    <dbReference type="NCBI Taxonomy" id="262320"/>
    <lineage>
        <taxon>Bacteria</taxon>
        <taxon>Pseudomonadati</taxon>
        <taxon>Bacteroidota</taxon>
        <taxon>Flavobacteriia</taxon>
        <taxon>Flavobacteriales</taxon>
        <taxon>Flavobacteriaceae</taxon>
        <taxon>Flavobacterium</taxon>
    </lineage>
</organism>